<accession>A0A377VX37</accession>
<dbReference type="EMBL" id="UGLB01000003">
    <property type="protein sequence ID" value="STT46973.1"/>
    <property type="molecule type" value="Genomic_DNA"/>
</dbReference>
<gene>
    <name evidence="7" type="primary">prpR_1</name>
    <name evidence="7" type="ORF">NCTC9637_01866</name>
</gene>
<dbReference type="PRINTS" id="PR01590">
    <property type="entry name" value="HTHFIS"/>
</dbReference>
<keyword evidence="2" id="KW-0067">ATP-binding</keyword>
<evidence type="ECO:0000313" key="7">
    <source>
        <dbReference type="EMBL" id="STT46973.1"/>
    </source>
</evidence>
<dbReference type="Pfam" id="PF25601">
    <property type="entry name" value="AAA_lid_14"/>
    <property type="match status" value="1"/>
</dbReference>
<dbReference type="Proteomes" id="UP000255099">
    <property type="component" value="Unassembled WGS sequence"/>
</dbReference>
<evidence type="ECO:0000313" key="8">
    <source>
        <dbReference type="Proteomes" id="UP000255099"/>
    </source>
</evidence>
<name>A0A377VX37_KLEPN</name>
<dbReference type="InterPro" id="IPR058031">
    <property type="entry name" value="AAA_lid_NorR"/>
</dbReference>
<evidence type="ECO:0000259" key="5">
    <source>
        <dbReference type="Pfam" id="PF02954"/>
    </source>
</evidence>
<reference evidence="7 8" key="1">
    <citation type="submission" date="2018-06" db="EMBL/GenBank/DDBJ databases">
        <authorList>
            <consortium name="Pathogen Informatics"/>
            <person name="Doyle S."/>
        </authorList>
    </citation>
    <scope>NUCLEOTIDE SEQUENCE [LARGE SCALE GENOMIC DNA]</scope>
    <source>
        <strain evidence="7 8">NCTC9637</strain>
    </source>
</reference>
<keyword evidence="4" id="KW-0804">Transcription</keyword>
<dbReference type="AlphaFoldDB" id="A0A377VX37"/>
<sequence length="147" mass="15896">MKICCGACGNTPWRCLRCASGRRWKPLSPPCGTTWAVLHAGVTLSNALLVHLSQLPWPGNVRQLQSVLKVMLALADEGDTLTPDALPEAYRATPAPLPRGGLQAHDEQLIVDTLARVNGNVSRAAQILGIARSTLYRRAARAGRPRR</sequence>
<dbReference type="Gene3D" id="1.10.8.60">
    <property type="match status" value="1"/>
</dbReference>
<feature type="domain" description="NorR-like AAA+ ATPase lid" evidence="6">
    <location>
        <begin position="42"/>
        <end position="94"/>
    </location>
</feature>
<evidence type="ECO:0000259" key="6">
    <source>
        <dbReference type="Pfam" id="PF25601"/>
    </source>
</evidence>
<dbReference type="InterPro" id="IPR002197">
    <property type="entry name" value="HTH_Fis"/>
</dbReference>
<dbReference type="SUPFAM" id="SSF46689">
    <property type="entry name" value="Homeodomain-like"/>
    <property type="match status" value="1"/>
</dbReference>
<organism evidence="7 8">
    <name type="scientific">Klebsiella pneumoniae</name>
    <dbReference type="NCBI Taxonomy" id="573"/>
    <lineage>
        <taxon>Bacteria</taxon>
        <taxon>Pseudomonadati</taxon>
        <taxon>Pseudomonadota</taxon>
        <taxon>Gammaproteobacteria</taxon>
        <taxon>Enterobacterales</taxon>
        <taxon>Enterobacteriaceae</taxon>
        <taxon>Klebsiella/Raoultella group</taxon>
        <taxon>Klebsiella</taxon>
        <taxon>Klebsiella pneumoniae complex</taxon>
    </lineage>
</organism>
<dbReference type="InterPro" id="IPR009057">
    <property type="entry name" value="Homeodomain-like_sf"/>
</dbReference>
<feature type="domain" description="DNA binding HTH" evidence="5">
    <location>
        <begin position="108"/>
        <end position="138"/>
    </location>
</feature>
<evidence type="ECO:0000256" key="4">
    <source>
        <dbReference type="ARBA" id="ARBA00023163"/>
    </source>
</evidence>
<protein>
    <submittedName>
        <fullName evidence="7">Putative Fis-type transcriptional regulator</fullName>
    </submittedName>
</protein>
<evidence type="ECO:0000256" key="3">
    <source>
        <dbReference type="ARBA" id="ARBA00023015"/>
    </source>
</evidence>
<dbReference type="Pfam" id="PF02954">
    <property type="entry name" value="HTH_8"/>
    <property type="match status" value="1"/>
</dbReference>
<dbReference type="Gene3D" id="1.10.10.60">
    <property type="entry name" value="Homeodomain-like"/>
    <property type="match status" value="1"/>
</dbReference>
<proteinExistence type="predicted"/>
<evidence type="ECO:0000256" key="2">
    <source>
        <dbReference type="ARBA" id="ARBA00022840"/>
    </source>
</evidence>
<keyword evidence="1" id="KW-0547">Nucleotide-binding</keyword>
<dbReference type="PANTHER" id="PTHR32071">
    <property type="entry name" value="TRANSCRIPTIONAL REGULATORY PROTEIN"/>
    <property type="match status" value="1"/>
</dbReference>
<keyword evidence="3" id="KW-0805">Transcription regulation</keyword>
<dbReference type="GO" id="GO:0043565">
    <property type="term" value="F:sequence-specific DNA binding"/>
    <property type="evidence" value="ECO:0007669"/>
    <property type="project" value="InterPro"/>
</dbReference>
<evidence type="ECO:0000256" key="1">
    <source>
        <dbReference type="ARBA" id="ARBA00022741"/>
    </source>
</evidence>